<feature type="region of interest" description="Disordered" evidence="1">
    <location>
        <begin position="1"/>
        <end position="54"/>
    </location>
</feature>
<evidence type="ECO:0000256" key="1">
    <source>
        <dbReference type="SAM" id="MobiDB-lite"/>
    </source>
</evidence>
<name>A0A6J4L0L4_9CHLR</name>
<gene>
    <name evidence="2" type="ORF">AVDCRST_MAG93-5664</name>
</gene>
<feature type="compositionally biased region" description="Basic residues" evidence="1">
    <location>
        <begin position="1"/>
        <end position="13"/>
    </location>
</feature>
<dbReference type="AlphaFoldDB" id="A0A6J4L0L4"/>
<reference evidence="2" key="1">
    <citation type="submission" date="2020-02" db="EMBL/GenBank/DDBJ databases">
        <authorList>
            <person name="Meier V. D."/>
        </authorList>
    </citation>
    <scope>NUCLEOTIDE SEQUENCE</scope>
    <source>
        <strain evidence="2">AVDCRST_MAG93</strain>
    </source>
</reference>
<accession>A0A6J4L0L4</accession>
<protein>
    <submittedName>
        <fullName evidence="2">Uncharacterized protein</fullName>
    </submittedName>
</protein>
<dbReference type="EMBL" id="CADCTR010001911">
    <property type="protein sequence ID" value="CAA9319210.1"/>
    <property type="molecule type" value="Genomic_DNA"/>
</dbReference>
<feature type="non-terminal residue" evidence="2">
    <location>
        <position position="54"/>
    </location>
</feature>
<organism evidence="2">
    <name type="scientific">uncultured Chloroflexia bacterium</name>
    <dbReference type="NCBI Taxonomy" id="1672391"/>
    <lineage>
        <taxon>Bacteria</taxon>
        <taxon>Bacillati</taxon>
        <taxon>Chloroflexota</taxon>
        <taxon>Chloroflexia</taxon>
        <taxon>environmental samples</taxon>
    </lineage>
</organism>
<proteinExistence type="predicted"/>
<sequence length="54" mass="6152">GHPRRKGGRRHAERVRSASVQRPVRAGQARTGRPGHRPLRRQREHEGVLWAASL</sequence>
<feature type="non-terminal residue" evidence="2">
    <location>
        <position position="1"/>
    </location>
</feature>
<evidence type="ECO:0000313" key="2">
    <source>
        <dbReference type="EMBL" id="CAA9319210.1"/>
    </source>
</evidence>